<dbReference type="eggNOG" id="ENOG502RYF5">
    <property type="taxonomic scope" value="Eukaryota"/>
</dbReference>
<sequence>MAAQPPPPSPAFPPNAQSLSISLPHKPSAALSCTFIESTASSTLVVFLNGLGLPQSHWWPCITHYLNHSATTTPNHPAFLTYDRYGQGLTTDPDPQDSDTTLPEGHRHDITSVTHDLHGLLEFITTKNHHPYSLAQTTLILAANSIGCPIARYYAQLYPGTVSGLLLLDSYMTDTTFVDLYPDPDAPQFDPSSLPEDVTVDDIRAARTGMGKLFHPKVVNKEGFWRGTITSLLPHSYEPKLLAPLRPMDMNDEPQPGPYLTVIGHDWDLFAEESIRMPGMTRAVAMNYTNPAWGQYNDGLLKITTGDKSKGLIAKGAGHFVQRDRPDLVAEELARVVQLVKGNE</sequence>
<dbReference type="HOGENOM" id="CLU_044619_0_0_1"/>
<dbReference type="InterPro" id="IPR000073">
    <property type="entry name" value="AB_hydrolase_1"/>
</dbReference>
<evidence type="ECO:0000259" key="2">
    <source>
        <dbReference type="Pfam" id="PF12697"/>
    </source>
</evidence>
<feature type="compositionally biased region" description="Low complexity" evidence="1">
    <location>
        <begin position="90"/>
        <end position="103"/>
    </location>
</feature>
<reference evidence="4" key="2">
    <citation type="submission" date="2013-04" db="EMBL/GenBank/DDBJ databases">
        <title>Genomic mechanisms accounting for the adaptation to parasitism in nematode-trapping fungi.</title>
        <authorList>
            <person name="Ahren D.G."/>
        </authorList>
    </citation>
    <scope>NUCLEOTIDE SEQUENCE [LARGE SCALE GENOMIC DNA]</scope>
    <source>
        <strain evidence="4">CBS 200.50</strain>
    </source>
</reference>
<keyword evidence="4" id="KW-1185">Reference proteome</keyword>
<evidence type="ECO:0000313" key="4">
    <source>
        <dbReference type="Proteomes" id="UP000015100"/>
    </source>
</evidence>
<feature type="domain" description="AB hydrolase-1" evidence="2">
    <location>
        <begin position="45"/>
        <end position="331"/>
    </location>
</feature>
<evidence type="ECO:0000256" key="1">
    <source>
        <dbReference type="SAM" id="MobiDB-lite"/>
    </source>
</evidence>
<accession>S8AW43</accession>
<feature type="region of interest" description="Disordered" evidence="1">
    <location>
        <begin position="86"/>
        <end position="107"/>
    </location>
</feature>
<dbReference type="EMBL" id="AQGS01000021">
    <property type="protein sequence ID" value="EPS45181.1"/>
    <property type="molecule type" value="Genomic_DNA"/>
</dbReference>
<dbReference type="OMA" id="HDWETFA"/>
<organism evidence="3 4">
    <name type="scientific">Dactylellina haptotyla (strain CBS 200.50)</name>
    <name type="common">Nematode-trapping fungus</name>
    <name type="synonym">Monacrosporium haptotylum</name>
    <dbReference type="NCBI Taxonomy" id="1284197"/>
    <lineage>
        <taxon>Eukaryota</taxon>
        <taxon>Fungi</taxon>
        <taxon>Dikarya</taxon>
        <taxon>Ascomycota</taxon>
        <taxon>Pezizomycotina</taxon>
        <taxon>Orbiliomycetes</taxon>
        <taxon>Orbiliales</taxon>
        <taxon>Orbiliaceae</taxon>
        <taxon>Dactylellina</taxon>
    </lineage>
</organism>
<protein>
    <recommendedName>
        <fullName evidence="2">AB hydrolase-1 domain-containing protein</fullName>
    </recommendedName>
</protein>
<proteinExistence type="predicted"/>
<dbReference type="OrthoDB" id="3466836at2759"/>
<dbReference type="SUPFAM" id="SSF53474">
    <property type="entry name" value="alpha/beta-Hydrolases"/>
    <property type="match status" value="1"/>
</dbReference>
<name>S8AW43_DACHA</name>
<evidence type="ECO:0000313" key="3">
    <source>
        <dbReference type="EMBL" id="EPS45181.1"/>
    </source>
</evidence>
<comment type="caution">
    <text evidence="3">The sequence shown here is derived from an EMBL/GenBank/DDBJ whole genome shotgun (WGS) entry which is preliminary data.</text>
</comment>
<dbReference type="Proteomes" id="UP000015100">
    <property type="component" value="Unassembled WGS sequence"/>
</dbReference>
<dbReference type="InterPro" id="IPR029058">
    <property type="entry name" value="AB_hydrolase_fold"/>
</dbReference>
<dbReference type="AlphaFoldDB" id="S8AW43"/>
<dbReference type="Pfam" id="PF12697">
    <property type="entry name" value="Abhydrolase_6"/>
    <property type="match status" value="1"/>
</dbReference>
<reference evidence="3 4" key="1">
    <citation type="journal article" date="2013" name="PLoS Genet.">
        <title>Genomic mechanisms accounting for the adaptation to parasitism in nematode-trapping fungi.</title>
        <authorList>
            <person name="Meerupati T."/>
            <person name="Andersson K.M."/>
            <person name="Friman E."/>
            <person name="Kumar D."/>
            <person name="Tunlid A."/>
            <person name="Ahren D."/>
        </authorList>
    </citation>
    <scope>NUCLEOTIDE SEQUENCE [LARGE SCALE GENOMIC DNA]</scope>
    <source>
        <strain evidence="3 4">CBS 200.50</strain>
    </source>
</reference>
<dbReference type="Gene3D" id="3.40.50.1820">
    <property type="entry name" value="alpha/beta hydrolase"/>
    <property type="match status" value="1"/>
</dbReference>
<gene>
    <name evidence="3" type="ORF">H072_847</name>
</gene>